<proteinExistence type="predicted"/>
<evidence type="ECO:0000313" key="3">
    <source>
        <dbReference type="Proteomes" id="UP000799771"/>
    </source>
</evidence>
<keyword evidence="1" id="KW-0175">Coiled coil</keyword>
<dbReference type="OrthoDB" id="2562743at2759"/>
<protein>
    <submittedName>
        <fullName evidence="2">Uncharacterized protein</fullName>
    </submittedName>
</protein>
<dbReference type="GeneID" id="54409555"/>
<evidence type="ECO:0000256" key="1">
    <source>
        <dbReference type="SAM" id="Coils"/>
    </source>
</evidence>
<dbReference type="PANTHER" id="PTHR21974:SF2">
    <property type="entry name" value="RE15880P"/>
    <property type="match status" value="1"/>
</dbReference>
<dbReference type="Proteomes" id="UP000799771">
    <property type="component" value="Unassembled WGS sequence"/>
</dbReference>
<gene>
    <name evidence="2" type="ORF">P153DRAFT_370823</name>
</gene>
<feature type="coiled-coil region" evidence="1">
    <location>
        <begin position="194"/>
        <end position="250"/>
    </location>
</feature>
<keyword evidence="3" id="KW-1185">Reference proteome</keyword>
<reference evidence="2" key="1">
    <citation type="journal article" date="2020" name="Stud. Mycol.">
        <title>101 Dothideomycetes genomes: a test case for predicting lifestyles and emergence of pathogens.</title>
        <authorList>
            <person name="Haridas S."/>
            <person name="Albert R."/>
            <person name="Binder M."/>
            <person name="Bloem J."/>
            <person name="Labutti K."/>
            <person name="Salamov A."/>
            <person name="Andreopoulos B."/>
            <person name="Baker S."/>
            <person name="Barry K."/>
            <person name="Bills G."/>
            <person name="Bluhm B."/>
            <person name="Cannon C."/>
            <person name="Castanera R."/>
            <person name="Culley D."/>
            <person name="Daum C."/>
            <person name="Ezra D."/>
            <person name="Gonzalez J."/>
            <person name="Henrissat B."/>
            <person name="Kuo A."/>
            <person name="Liang C."/>
            <person name="Lipzen A."/>
            <person name="Lutzoni F."/>
            <person name="Magnuson J."/>
            <person name="Mondo S."/>
            <person name="Nolan M."/>
            <person name="Ohm R."/>
            <person name="Pangilinan J."/>
            <person name="Park H.-J."/>
            <person name="Ramirez L."/>
            <person name="Alfaro M."/>
            <person name="Sun H."/>
            <person name="Tritt A."/>
            <person name="Yoshinaga Y."/>
            <person name="Zwiers L.-H."/>
            <person name="Turgeon B."/>
            <person name="Goodwin S."/>
            <person name="Spatafora J."/>
            <person name="Crous P."/>
            <person name="Grigoriev I."/>
        </authorList>
    </citation>
    <scope>NUCLEOTIDE SEQUENCE</scope>
    <source>
        <strain evidence="2">CBS 119687</strain>
    </source>
</reference>
<dbReference type="PANTHER" id="PTHR21974">
    <property type="entry name" value="RE15880P"/>
    <property type="match status" value="1"/>
</dbReference>
<dbReference type="AlphaFoldDB" id="A0A6A5ZZQ1"/>
<sequence>MTSVQEKIQHISGQHAQLLQGLQETESSPSQLQQQTAYLTELNAQIARTHKRVQDLTRITNKELEDHKKYSESRYRRFAHKASGRKARFAEKAAKEEREYFDAIQSQRTAEDELEYTKELKAETEIQVGKLETSAQRYTILKTELDNLYNNIFDGPTPELPEEDAKENTCIAASQHVQTLNQALERERHILFLLRQASTKLAEARNHMESAYDASCLDMFGGSSHTSTQKRNYLERAESSIQQVRMLQQQLCHLAPELPTLGDMNIASGSIWGDVYFDNIFSDMDMHDRIKASEVQIDKARNLCGNLVQDGVGREATLKAKLGKGEKKLKEARLDLQGTREDAMRRVLESGQYSAMNDATPACSG</sequence>
<evidence type="ECO:0000313" key="2">
    <source>
        <dbReference type="EMBL" id="KAF2124373.1"/>
    </source>
</evidence>
<name>A0A6A5ZZQ1_9PLEO</name>
<organism evidence="2 3">
    <name type="scientific">Dothidotthia symphoricarpi CBS 119687</name>
    <dbReference type="NCBI Taxonomy" id="1392245"/>
    <lineage>
        <taxon>Eukaryota</taxon>
        <taxon>Fungi</taxon>
        <taxon>Dikarya</taxon>
        <taxon>Ascomycota</taxon>
        <taxon>Pezizomycotina</taxon>
        <taxon>Dothideomycetes</taxon>
        <taxon>Pleosporomycetidae</taxon>
        <taxon>Pleosporales</taxon>
        <taxon>Dothidotthiaceae</taxon>
        <taxon>Dothidotthia</taxon>
    </lineage>
</organism>
<dbReference type="RefSeq" id="XP_033518766.1">
    <property type="nucleotide sequence ID" value="XM_033669123.1"/>
</dbReference>
<accession>A0A6A5ZZQ1</accession>
<dbReference type="EMBL" id="ML977519">
    <property type="protein sequence ID" value="KAF2124373.1"/>
    <property type="molecule type" value="Genomic_DNA"/>
</dbReference>